<feature type="compositionally biased region" description="Polar residues" evidence="1">
    <location>
        <begin position="473"/>
        <end position="483"/>
    </location>
</feature>
<feature type="compositionally biased region" description="Low complexity" evidence="1">
    <location>
        <begin position="484"/>
        <end position="499"/>
    </location>
</feature>
<dbReference type="AlphaFoldDB" id="A0AAV2IKL2"/>
<feature type="compositionally biased region" description="Basic and acidic residues" evidence="1">
    <location>
        <begin position="521"/>
        <end position="557"/>
    </location>
</feature>
<feature type="compositionally biased region" description="Basic and acidic residues" evidence="1">
    <location>
        <begin position="1127"/>
        <end position="1147"/>
    </location>
</feature>
<proteinExistence type="predicted"/>
<protein>
    <submittedName>
        <fullName evidence="2">Uncharacterized protein</fullName>
    </submittedName>
</protein>
<evidence type="ECO:0000313" key="2">
    <source>
        <dbReference type="EMBL" id="CAL1547723.1"/>
    </source>
</evidence>
<feature type="compositionally biased region" description="Basic and acidic residues" evidence="1">
    <location>
        <begin position="450"/>
        <end position="466"/>
    </location>
</feature>
<feature type="compositionally biased region" description="Basic and acidic residues" evidence="1">
    <location>
        <begin position="709"/>
        <end position="719"/>
    </location>
</feature>
<feature type="compositionally biased region" description="Basic residues" evidence="1">
    <location>
        <begin position="1237"/>
        <end position="1251"/>
    </location>
</feature>
<organism evidence="2 3">
    <name type="scientific">Lymnaea stagnalis</name>
    <name type="common">Great pond snail</name>
    <name type="synonym">Helix stagnalis</name>
    <dbReference type="NCBI Taxonomy" id="6523"/>
    <lineage>
        <taxon>Eukaryota</taxon>
        <taxon>Metazoa</taxon>
        <taxon>Spiralia</taxon>
        <taxon>Lophotrochozoa</taxon>
        <taxon>Mollusca</taxon>
        <taxon>Gastropoda</taxon>
        <taxon>Heterobranchia</taxon>
        <taxon>Euthyneura</taxon>
        <taxon>Panpulmonata</taxon>
        <taxon>Hygrophila</taxon>
        <taxon>Lymnaeoidea</taxon>
        <taxon>Lymnaeidae</taxon>
        <taxon>Lymnaea</taxon>
    </lineage>
</organism>
<sequence length="1270" mass="143758">MLTKLKFRAKLSRDKREKPQIFPLRKNRSESDVRPFSSSVSKRRFGGSTTSRFFKEINHERRMRRADIKNATLLVSRNFTDRSLQRYDNVQSWARIKRRAARPDLTRVKPVRGSEYKVEAEVKRREKYADTSKYDFSDYGLEVSYDEMDMTKPEEGEVPPSMGDTLSDIDGSYLSDDPGDLFSPGSKAVNEADDAASQELKRVAEVEAVGEMEDVGDVNDKNNKNLGVALMKPLGHDGELTNFKRPIGPHNDMDMAMRSVDKNLGLSGADELTGQPIGDNSDIDTEIGDIVNESEGGATRDEADEGLKVFDQILRDNMDDYSDLKIPGDVNLDKKAVGQQLMAMENARIKGIDAEMMRQRLNIMEETVAERLRERLEHEKELKEIDNIDELQREISESLEEMSTMMNIKNKSKNATTRKVSTQIPHTYNQSKLGLNTTSSSSRQNETTWNEEHQDMSSTDSPEHGDAVINYSVGYNNIKGNQLTTNSPKKVSKPTTSPKPVERGGTSKGVAIGQKEGTQWRTRESYYDRKRDRTTEGEASDRREGELWRTGKSYNERKNRKKFLDEDEIESPPRANWNYENKLYSKYIKSDTPEQYREESLIVEEHKPVVQGENEKRVSNATARKQHSTKQHRSRKRRNVGAQKEMSDARVADINELSSEPGSSYGMGEGMSEFSSMQSYDPEHDVIWADNDDDDLQLENSQIWLEETDRKAAEEEKSRKNSSQNEMLEKNVFPFADPLAVGNFKEELETGDPLESGDHFRQDGTKTKQFNIEEKDVSDEQALENKNNQIKFQPPTIEKPLTDEQLLAEFQLTKNSKLPTNNQSPQRYQLLTDKQLLTNKQLISNDHLLTNAQPGDEELSKQNIDANNSNPLSMYSKFLGAIGMTSTNNQTMLASEKSQSNIVIKDVPVAAIQDVVTAKNSVSMNVKQLATTNLAEAESKRNDSNGTMVMDPSFIKDQIKKVKFEPSNIAEYHDRNPTLFDVEAQSPLAVSKSNQPLATAELNASEVETLEDFIKGLRESKRPIAKSKKEALEKVLGKSRNSQLPAIPQSNADEIPTKAQNIQSAFTGQIDEQKSYENSNRLFSSLLELEEKIKNPQRSETAEADILRDTDGVMQLEPFEYLPVKSGTRDGGETVEDKKGDELGDVTDKDETSEFYKKWNQIENMELRRLESNVVRQRYEALDDLRKENLRMKLSQDEDVENEEGNDGLTAAISDLDDEKLEKSFQDLSLLAEIPVHKKGSGHLLGKKGKPKGSNTEKGKENNGKKSSHR</sequence>
<feature type="compositionally biased region" description="Acidic residues" evidence="1">
    <location>
        <begin position="1197"/>
        <end position="1206"/>
    </location>
</feature>
<feature type="region of interest" description="Disordered" evidence="1">
    <location>
        <begin position="412"/>
        <end position="574"/>
    </location>
</feature>
<feature type="compositionally biased region" description="Polar residues" evidence="1">
    <location>
        <begin position="412"/>
        <end position="448"/>
    </location>
</feature>
<comment type="caution">
    <text evidence="2">The sequence shown here is derived from an EMBL/GenBank/DDBJ whole genome shotgun (WGS) entry which is preliminary data.</text>
</comment>
<name>A0AAV2IKL2_LYMST</name>
<evidence type="ECO:0000256" key="1">
    <source>
        <dbReference type="SAM" id="MobiDB-lite"/>
    </source>
</evidence>
<feature type="region of interest" description="Disordered" evidence="1">
    <location>
        <begin position="1125"/>
        <end position="1147"/>
    </location>
</feature>
<evidence type="ECO:0000313" key="3">
    <source>
        <dbReference type="Proteomes" id="UP001497497"/>
    </source>
</evidence>
<feature type="compositionally biased region" description="Basic and acidic residues" evidence="1">
    <location>
        <begin position="1255"/>
        <end position="1264"/>
    </location>
</feature>
<feature type="region of interest" description="Disordered" evidence="1">
    <location>
        <begin position="709"/>
        <end position="731"/>
    </location>
</feature>
<keyword evidence="3" id="KW-1185">Reference proteome</keyword>
<accession>A0AAV2IKL2</accession>
<dbReference type="EMBL" id="CAXITT010001049">
    <property type="protein sequence ID" value="CAL1547723.1"/>
    <property type="molecule type" value="Genomic_DNA"/>
</dbReference>
<gene>
    <name evidence="2" type="ORF">GSLYS_00021040001</name>
</gene>
<feature type="compositionally biased region" description="Low complexity" evidence="1">
    <location>
        <begin position="658"/>
        <end position="679"/>
    </location>
</feature>
<feature type="region of interest" description="Disordered" evidence="1">
    <location>
        <begin position="602"/>
        <end position="693"/>
    </location>
</feature>
<feature type="region of interest" description="Disordered" evidence="1">
    <location>
        <begin position="1236"/>
        <end position="1270"/>
    </location>
</feature>
<feature type="region of interest" description="Disordered" evidence="1">
    <location>
        <begin position="1194"/>
        <end position="1216"/>
    </location>
</feature>
<reference evidence="2 3" key="1">
    <citation type="submission" date="2024-04" db="EMBL/GenBank/DDBJ databases">
        <authorList>
            <consortium name="Genoscope - CEA"/>
            <person name="William W."/>
        </authorList>
    </citation>
    <scope>NUCLEOTIDE SEQUENCE [LARGE SCALE GENOMIC DNA]</scope>
</reference>
<feature type="compositionally biased region" description="Basic and acidic residues" evidence="1">
    <location>
        <begin position="602"/>
        <end position="618"/>
    </location>
</feature>
<dbReference type="Proteomes" id="UP001497497">
    <property type="component" value="Unassembled WGS sequence"/>
</dbReference>
<feature type="compositionally biased region" description="Basic residues" evidence="1">
    <location>
        <begin position="624"/>
        <end position="639"/>
    </location>
</feature>